<feature type="transmembrane region" description="Helical" evidence="11">
    <location>
        <begin position="215"/>
        <end position="235"/>
    </location>
</feature>
<dbReference type="OrthoDB" id="6134459at2759"/>
<evidence type="ECO:0000256" key="7">
    <source>
        <dbReference type="ARBA" id="ARBA00023040"/>
    </source>
</evidence>
<dbReference type="SUPFAM" id="SSF63877">
    <property type="entry name" value="Methuselah ectodomain"/>
    <property type="match status" value="1"/>
</dbReference>
<evidence type="ECO:0000256" key="2">
    <source>
        <dbReference type="ARBA" id="ARBA00008979"/>
    </source>
</evidence>
<dbReference type="InterPro" id="IPR000832">
    <property type="entry name" value="GPCR_2_secretin-like"/>
</dbReference>
<proteinExistence type="inferred from homology"/>
<evidence type="ECO:0000256" key="6">
    <source>
        <dbReference type="ARBA" id="ARBA00022989"/>
    </source>
</evidence>
<evidence type="ECO:0000259" key="13">
    <source>
        <dbReference type="PROSITE" id="PS50261"/>
    </source>
</evidence>
<protein>
    <submittedName>
        <fullName evidence="14">CLUMA_CG019496, isoform A</fullName>
    </submittedName>
</protein>
<feature type="domain" description="G-protein coupled receptors family 2 profile 2" evidence="13">
    <location>
        <begin position="143"/>
        <end position="372"/>
    </location>
</feature>
<dbReference type="Pfam" id="PF00002">
    <property type="entry name" value="7tm_2"/>
    <property type="match status" value="1"/>
</dbReference>
<sequence length="372" mass="43605">MRSRVVVLLLLIHSTCTNPLNDSISVCDNSNECIRLCCNSEAMMIDGGACEQFLEAELIEKFRNLTLSQVEIKISNSCGNMQLVADDEWFLENGTIHFEGPREAVINHSNYCLHLTSDNNDTGSKLFLCDDYLNGDIEKQLHKSLVRVIGTSISLPLLIITLIVLWQLRQFKTNHGKCLMCHILSLILLYTFLILDRMDILIMKIPWLCEISGYMMYISILFCIFWLNVMCYDIWKTFRSTRNPRYPSSTDKFLKYLFYGFGLPTIITMFLAVIDETSLFPERWRPQIGKFECFLRNERHIEFFYLYLPMSLILLVNVVLYSITAYKIYTVQNDKFIISSKVERRRPVTCNPIRIRFLLYLRLFLLMGKQWK</sequence>
<feature type="transmembrane region" description="Helical" evidence="11">
    <location>
        <begin position="256"/>
        <end position="274"/>
    </location>
</feature>
<dbReference type="STRING" id="568069.A0A1J1J307"/>
<evidence type="ECO:0000313" key="14">
    <source>
        <dbReference type="EMBL" id="CRL06752.1"/>
    </source>
</evidence>
<feature type="chain" id="PRO_5013334899" evidence="12">
    <location>
        <begin position="18"/>
        <end position="372"/>
    </location>
</feature>
<evidence type="ECO:0000256" key="4">
    <source>
        <dbReference type="ARBA" id="ARBA00022692"/>
    </source>
</evidence>
<gene>
    <name evidence="14" type="ORF">CLUMA_CG019496</name>
</gene>
<dbReference type="PANTHER" id="PTHR47154">
    <property type="entry name" value="G-PROTEIN COUPLED RECEPTOR MTH-RELATED"/>
    <property type="match status" value="1"/>
</dbReference>
<dbReference type="Proteomes" id="UP000183832">
    <property type="component" value="Unassembled WGS sequence"/>
</dbReference>
<keyword evidence="15" id="KW-1185">Reference proteome</keyword>
<name>A0A1J1J307_9DIPT</name>
<dbReference type="GO" id="GO:0007166">
    <property type="term" value="P:cell surface receptor signaling pathway"/>
    <property type="evidence" value="ECO:0007669"/>
    <property type="project" value="InterPro"/>
</dbReference>
<evidence type="ECO:0000256" key="11">
    <source>
        <dbReference type="SAM" id="Phobius"/>
    </source>
</evidence>
<dbReference type="CDD" id="cd15039">
    <property type="entry name" value="7tmB3_Methuselah-like"/>
    <property type="match status" value="1"/>
</dbReference>
<feature type="transmembrane region" description="Helical" evidence="11">
    <location>
        <begin position="178"/>
        <end position="195"/>
    </location>
</feature>
<feature type="signal peptide" evidence="12">
    <location>
        <begin position="1"/>
        <end position="17"/>
    </location>
</feature>
<comment type="subcellular location">
    <subcellularLocation>
        <location evidence="1">Cell membrane</location>
        <topology evidence="1">Multi-pass membrane protein</topology>
    </subcellularLocation>
</comment>
<keyword evidence="6 11" id="KW-1133">Transmembrane helix</keyword>
<feature type="transmembrane region" description="Helical" evidence="11">
    <location>
        <begin position="304"/>
        <end position="326"/>
    </location>
</feature>
<reference evidence="14 15" key="1">
    <citation type="submission" date="2015-04" db="EMBL/GenBank/DDBJ databases">
        <authorList>
            <person name="Syromyatnikov M.Y."/>
            <person name="Popov V.N."/>
        </authorList>
    </citation>
    <scope>NUCLEOTIDE SEQUENCE [LARGE SCALE GENOMIC DNA]</scope>
</reference>
<evidence type="ECO:0000256" key="12">
    <source>
        <dbReference type="SAM" id="SignalP"/>
    </source>
</evidence>
<evidence type="ECO:0000256" key="9">
    <source>
        <dbReference type="ARBA" id="ARBA00023170"/>
    </source>
</evidence>
<keyword evidence="7" id="KW-0297">G-protein coupled receptor</keyword>
<dbReference type="PRINTS" id="PR00249">
    <property type="entry name" value="GPCRSECRETIN"/>
</dbReference>
<dbReference type="PROSITE" id="PS50261">
    <property type="entry name" value="G_PROTEIN_RECEP_F2_4"/>
    <property type="match status" value="1"/>
</dbReference>
<dbReference type="InterPro" id="IPR036272">
    <property type="entry name" value="Methuselah_N_sf"/>
</dbReference>
<keyword evidence="4 11" id="KW-0812">Transmembrane</keyword>
<dbReference type="EMBL" id="CVRI01000067">
    <property type="protein sequence ID" value="CRL06752.1"/>
    <property type="molecule type" value="Genomic_DNA"/>
</dbReference>
<organism evidence="14 15">
    <name type="scientific">Clunio marinus</name>
    <dbReference type="NCBI Taxonomy" id="568069"/>
    <lineage>
        <taxon>Eukaryota</taxon>
        <taxon>Metazoa</taxon>
        <taxon>Ecdysozoa</taxon>
        <taxon>Arthropoda</taxon>
        <taxon>Hexapoda</taxon>
        <taxon>Insecta</taxon>
        <taxon>Pterygota</taxon>
        <taxon>Neoptera</taxon>
        <taxon>Endopterygota</taxon>
        <taxon>Diptera</taxon>
        <taxon>Nematocera</taxon>
        <taxon>Chironomoidea</taxon>
        <taxon>Chironomidae</taxon>
        <taxon>Clunio</taxon>
    </lineage>
</organism>
<dbReference type="InterPro" id="IPR051384">
    <property type="entry name" value="Mth_GPCR"/>
</dbReference>
<dbReference type="PANTHER" id="PTHR47154:SF2">
    <property type="entry name" value="G-PROTEIN COUPLED RECEPTOR MTH-RELATED"/>
    <property type="match status" value="1"/>
</dbReference>
<dbReference type="Gene3D" id="2.170.180.11">
    <property type="entry name" value="Methuselah ectodomain, domain 2"/>
    <property type="match status" value="1"/>
</dbReference>
<evidence type="ECO:0000256" key="3">
    <source>
        <dbReference type="ARBA" id="ARBA00022475"/>
    </source>
</evidence>
<evidence type="ECO:0000256" key="1">
    <source>
        <dbReference type="ARBA" id="ARBA00004651"/>
    </source>
</evidence>
<evidence type="ECO:0000256" key="8">
    <source>
        <dbReference type="ARBA" id="ARBA00023136"/>
    </source>
</evidence>
<evidence type="ECO:0000256" key="5">
    <source>
        <dbReference type="ARBA" id="ARBA00022729"/>
    </source>
</evidence>
<dbReference type="AlphaFoldDB" id="A0A1J1J307"/>
<keyword evidence="8 11" id="KW-0472">Membrane</keyword>
<accession>A0A1J1J307</accession>
<dbReference type="Gene3D" id="1.20.1070.10">
    <property type="entry name" value="Rhodopsin 7-helix transmembrane proteins"/>
    <property type="match status" value="1"/>
</dbReference>
<dbReference type="GO" id="GO:0005886">
    <property type="term" value="C:plasma membrane"/>
    <property type="evidence" value="ECO:0007669"/>
    <property type="project" value="UniProtKB-SubCell"/>
</dbReference>
<comment type="similarity">
    <text evidence="2">Belongs to the G-protein coupled receptor 2 family. Mth subfamily.</text>
</comment>
<dbReference type="GO" id="GO:0008528">
    <property type="term" value="F:G protein-coupled peptide receptor activity"/>
    <property type="evidence" value="ECO:0007669"/>
    <property type="project" value="TreeGrafter"/>
</dbReference>
<evidence type="ECO:0000256" key="10">
    <source>
        <dbReference type="ARBA" id="ARBA00023224"/>
    </source>
</evidence>
<keyword evidence="5 12" id="KW-0732">Signal</keyword>
<keyword evidence="3" id="KW-1003">Cell membrane</keyword>
<keyword evidence="9" id="KW-0675">Receptor</keyword>
<dbReference type="InterPro" id="IPR023311">
    <property type="entry name" value="Methusela_ecto_dom_2"/>
</dbReference>
<keyword evidence="10" id="KW-0807">Transducer</keyword>
<evidence type="ECO:0000313" key="15">
    <source>
        <dbReference type="Proteomes" id="UP000183832"/>
    </source>
</evidence>
<dbReference type="InterPro" id="IPR017981">
    <property type="entry name" value="GPCR_2-like_7TM"/>
</dbReference>
<feature type="transmembrane region" description="Helical" evidence="11">
    <location>
        <begin position="145"/>
        <end position="166"/>
    </location>
</feature>